<dbReference type="AlphaFoldDB" id="A0A366X8T0"/>
<dbReference type="RefSeq" id="WP_113822166.1">
    <property type="nucleotide sequence ID" value="NZ_QOCE01000011.1"/>
</dbReference>
<dbReference type="InterPro" id="IPR036291">
    <property type="entry name" value="NAD(P)-bd_dom_sf"/>
</dbReference>
<evidence type="ECO:0000256" key="1">
    <source>
        <dbReference type="ARBA" id="ARBA00006484"/>
    </source>
</evidence>
<accession>A0A366X8T0</accession>
<comment type="similarity">
    <text evidence="1">Belongs to the short-chain dehydrogenases/reductases (SDR) family.</text>
</comment>
<evidence type="ECO:0000313" key="3">
    <source>
        <dbReference type="EMBL" id="RBW60616.1"/>
    </source>
</evidence>
<name>A0A366X8T0_9RHOB</name>
<dbReference type="PANTHER" id="PTHR24322">
    <property type="entry name" value="PKSB"/>
    <property type="match status" value="1"/>
</dbReference>
<reference evidence="3 4" key="1">
    <citation type="submission" date="2018-07" db="EMBL/GenBank/DDBJ databases">
        <title>Modular assembly of carbohydrate-degrading microbial communities in the ocean.</title>
        <authorList>
            <person name="Enke T.N."/>
            <person name="Datta M.S."/>
            <person name="Schwartzman J.A."/>
            <person name="Cermak N."/>
            <person name="Schmitz D.A."/>
            <person name="Barrere J."/>
            <person name="Cordero O.X."/>
        </authorList>
    </citation>
    <scope>NUCLEOTIDE SEQUENCE [LARGE SCALE GENOMIC DNA]</scope>
    <source>
        <strain evidence="3 4">C3M10</strain>
    </source>
</reference>
<dbReference type="GO" id="GO:0016616">
    <property type="term" value="F:oxidoreductase activity, acting on the CH-OH group of donors, NAD or NADP as acceptor"/>
    <property type="evidence" value="ECO:0007669"/>
    <property type="project" value="TreeGrafter"/>
</dbReference>
<dbReference type="OrthoDB" id="210852at2"/>
<comment type="caution">
    <text evidence="3">The sequence shown here is derived from an EMBL/GenBank/DDBJ whole genome shotgun (WGS) entry which is preliminary data.</text>
</comment>
<dbReference type="Proteomes" id="UP000252706">
    <property type="component" value="Unassembled WGS sequence"/>
</dbReference>
<protein>
    <submittedName>
        <fullName evidence="3">Short-chain dehydrogenase</fullName>
    </submittedName>
</protein>
<proteinExistence type="inferred from homology"/>
<dbReference type="CDD" id="cd05233">
    <property type="entry name" value="SDR_c"/>
    <property type="match status" value="1"/>
</dbReference>
<sequence length="257" mass="27592">MEIKDKICVVTGAASGIGRALCHAFAAEGAAHVVCVDMNAEGAAQTAQDVGGHAYTVDVSDEGQIADMIDTVERDIGPIDLFFSNAGIAVGGGMETPNAEWQRTWEINVMAHIWASRKLVPLMATRGGGYLLNTASAAGLLNQIGSASYGVTKHAAVGLAEWIAMTHGDDGIKVSVLCPQAVRTEMTRGHEDHVAALNGMMEPEAVAFCCVDAIREETFLILPHEEVREYMKNKTDNYDRWIGGMRKLNRKFGALDT</sequence>
<gene>
    <name evidence="3" type="ORF">DS909_04120</name>
</gene>
<evidence type="ECO:0000256" key="2">
    <source>
        <dbReference type="ARBA" id="ARBA00023002"/>
    </source>
</evidence>
<dbReference type="Gene3D" id="3.40.50.720">
    <property type="entry name" value="NAD(P)-binding Rossmann-like Domain"/>
    <property type="match status" value="1"/>
</dbReference>
<dbReference type="PRINTS" id="PR00081">
    <property type="entry name" value="GDHRDH"/>
</dbReference>
<dbReference type="Pfam" id="PF00106">
    <property type="entry name" value="adh_short"/>
    <property type="match status" value="1"/>
</dbReference>
<dbReference type="SUPFAM" id="SSF51735">
    <property type="entry name" value="NAD(P)-binding Rossmann-fold domains"/>
    <property type="match status" value="1"/>
</dbReference>
<keyword evidence="2" id="KW-0560">Oxidoreductase</keyword>
<evidence type="ECO:0000313" key="4">
    <source>
        <dbReference type="Proteomes" id="UP000252706"/>
    </source>
</evidence>
<organism evidence="3 4">
    <name type="scientific">Phaeobacter gallaeciensis</name>
    <dbReference type="NCBI Taxonomy" id="60890"/>
    <lineage>
        <taxon>Bacteria</taxon>
        <taxon>Pseudomonadati</taxon>
        <taxon>Pseudomonadota</taxon>
        <taxon>Alphaproteobacteria</taxon>
        <taxon>Rhodobacterales</taxon>
        <taxon>Roseobacteraceae</taxon>
        <taxon>Phaeobacter</taxon>
    </lineage>
</organism>
<dbReference type="InterPro" id="IPR020904">
    <property type="entry name" value="Sc_DH/Rdtase_CS"/>
</dbReference>
<dbReference type="InterPro" id="IPR002347">
    <property type="entry name" value="SDR_fam"/>
</dbReference>
<dbReference type="PANTHER" id="PTHR24322:SF736">
    <property type="entry name" value="RETINOL DEHYDROGENASE 10"/>
    <property type="match status" value="1"/>
</dbReference>
<dbReference type="PROSITE" id="PS00061">
    <property type="entry name" value="ADH_SHORT"/>
    <property type="match status" value="1"/>
</dbReference>
<dbReference type="EMBL" id="QOCE01000011">
    <property type="protein sequence ID" value="RBW60616.1"/>
    <property type="molecule type" value="Genomic_DNA"/>
</dbReference>